<dbReference type="AlphaFoldDB" id="A0A1I7SLV6"/>
<dbReference type="Proteomes" id="UP000659654">
    <property type="component" value="Unassembled WGS sequence"/>
</dbReference>
<dbReference type="SMR" id="A0A1I7SLV6"/>
<dbReference type="Proteomes" id="UP000582659">
    <property type="component" value="Unassembled WGS sequence"/>
</dbReference>
<evidence type="ECO:0000313" key="6">
    <source>
        <dbReference type="WBParaSite" id="BXY_1403900.1"/>
    </source>
</evidence>
<accession>A0A1I7SLV6</accession>
<sequence length="98" mass="11245">MARVLIGIVMTLMFLGVVNGQGDEHTQGSILENWGGTLQQKTYNGDYRNLNILSHEAIPMPLARQLQYQGFVGAERVRYPSFPTYTYPQYNFYRPGRK</sequence>
<dbReference type="OrthoDB" id="10421797at2759"/>
<evidence type="ECO:0000313" key="4">
    <source>
        <dbReference type="Proteomes" id="UP000095284"/>
    </source>
</evidence>
<keyword evidence="5" id="KW-1185">Reference proteome</keyword>
<evidence type="ECO:0000313" key="3">
    <source>
        <dbReference type="EMBL" id="CAG9129870.1"/>
    </source>
</evidence>
<proteinExistence type="predicted"/>
<gene>
    <name evidence="2" type="ORF">BXYJ_LOCUS14310</name>
</gene>
<evidence type="ECO:0000313" key="5">
    <source>
        <dbReference type="Proteomes" id="UP000659654"/>
    </source>
</evidence>
<feature type="signal peptide" evidence="1">
    <location>
        <begin position="1"/>
        <end position="20"/>
    </location>
</feature>
<reference evidence="3" key="2">
    <citation type="submission" date="2020-08" db="EMBL/GenBank/DDBJ databases">
        <authorList>
            <person name="Kikuchi T."/>
        </authorList>
    </citation>
    <scope>NUCLEOTIDE SEQUENCE</scope>
    <source>
        <strain evidence="2">Ka4C1</strain>
    </source>
</reference>
<keyword evidence="1" id="KW-0732">Signal</keyword>
<feature type="chain" id="PRO_5036022216" evidence="1">
    <location>
        <begin position="21"/>
        <end position="98"/>
    </location>
</feature>
<evidence type="ECO:0000256" key="1">
    <source>
        <dbReference type="SAM" id="SignalP"/>
    </source>
</evidence>
<protein>
    <submittedName>
        <fullName evidence="2">(pine wood nematode) hypothetical protein</fullName>
    </submittedName>
</protein>
<dbReference type="WBParaSite" id="BXY_1403900.1">
    <property type="protein sequence ID" value="BXY_1403900.1"/>
    <property type="gene ID" value="BXY_1403900"/>
</dbReference>
<evidence type="ECO:0000313" key="2">
    <source>
        <dbReference type="EMBL" id="CAD5234219.1"/>
    </source>
</evidence>
<dbReference type="EMBL" id="CAJFDI010000006">
    <property type="protein sequence ID" value="CAD5234219.1"/>
    <property type="molecule type" value="Genomic_DNA"/>
</dbReference>
<reference evidence="6" key="1">
    <citation type="submission" date="2016-11" db="UniProtKB">
        <authorList>
            <consortium name="WormBaseParasite"/>
        </authorList>
    </citation>
    <scope>IDENTIFICATION</scope>
</reference>
<dbReference type="EMBL" id="CAJFCV020000006">
    <property type="protein sequence ID" value="CAG9129870.1"/>
    <property type="molecule type" value="Genomic_DNA"/>
</dbReference>
<name>A0A1I7SLV6_BURXY</name>
<dbReference type="Proteomes" id="UP000095284">
    <property type="component" value="Unplaced"/>
</dbReference>
<organism evidence="4 6">
    <name type="scientific">Bursaphelenchus xylophilus</name>
    <name type="common">Pinewood nematode worm</name>
    <name type="synonym">Aphelenchoides xylophilus</name>
    <dbReference type="NCBI Taxonomy" id="6326"/>
    <lineage>
        <taxon>Eukaryota</taxon>
        <taxon>Metazoa</taxon>
        <taxon>Ecdysozoa</taxon>
        <taxon>Nematoda</taxon>
        <taxon>Chromadorea</taxon>
        <taxon>Rhabditida</taxon>
        <taxon>Tylenchina</taxon>
        <taxon>Tylenchomorpha</taxon>
        <taxon>Aphelenchoidea</taxon>
        <taxon>Aphelenchoididae</taxon>
        <taxon>Bursaphelenchus</taxon>
    </lineage>
</organism>